<evidence type="ECO:0000256" key="6">
    <source>
        <dbReference type="ARBA" id="ARBA00023136"/>
    </source>
</evidence>
<evidence type="ECO:0000256" key="12">
    <source>
        <dbReference type="SAM" id="Phobius"/>
    </source>
</evidence>
<reference evidence="15 16" key="1">
    <citation type="journal article" date="2020" name="Nature">
        <title>Six reference-quality genomes reveal evolution of bat adaptations.</title>
        <authorList>
            <person name="Jebb D."/>
            <person name="Huang Z."/>
            <person name="Pippel M."/>
            <person name="Hughes G.M."/>
            <person name="Lavrichenko K."/>
            <person name="Devanna P."/>
            <person name="Winkler S."/>
            <person name="Jermiin L.S."/>
            <person name="Skirmuntt E.C."/>
            <person name="Katzourakis A."/>
            <person name="Burkitt-Gray L."/>
            <person name="Ray D.A."/>
            <person name="Sullivan K.A.M."/>
            <person name="Roscito J.G."/>
            <person name="Kirilenko B.M."/>
            <person name="Davalos L.M."/>
            <person name="Corthals A.P."/>
            <person name="Power M.L."/>
            <person name="Jones G."/>
            <person name="Ransome R.D."/>
            <person name="Dechmann D.K.N."/>
            <person name="Locatelli A.G."/>
            <person name="Puechmaille S.J."/>
            <person name="Fedrigo O."/>
            <person name="Jarvis E.D."/>
            <person name="Hiller M."/>
            <person name="Vernes S.C."/>
            <person name="Myers E.W."/>
            <person name="Teeling E.C."/>
        </authorList>
    </citation>
    <scope>NUCLEOTIDE SEQUENCE [LARGE SCALE GENOMIC DNA]</scope>
    <source>
        <strain evidence="15">MRhiFer1</strain>
        <tissue evidence="15">Lung</tissue>
    </source>
</reference>
<evidence type="ECO:0000259" key="13">
    <source>
        <dbReference type="Pfam" id="PF20266"/>
    </source>
</evidence>
<dbReference type="GO" id="GO:0003746">
    <property type="term" value="F:translation elongation factor activity"/>
    <property type="evidence" value="ECO:0007669"/>
    <property type="project" value="UniProtKB-KW"/>
</dbReference>
<keyword evidence="15" id="KW-0648">Protein biosynthesis</keyword>
<comment type="caution">
    <text evidence="15">The sequence shown here is derived from an EMBL/GenBank/DDBJ whole genome shotgun (WGS) entry which is preliminary data.</text>
</comment>
<sequence length="478" mass="52109">MNKRSCSSRHTESTRQTDMVLFFQKRGKRHDDDVLGNAVDFLLANARLVLGVGGAAVLGIATLAVKRLIDRATSPRDEDDTKGDSTCLEDSWKELSLLKTAPRLQSRSPPAALSQPVLLPARLPSAHGPADANPPPPPPQRGLPAPLCLTFQEKLLLFERDHVNTAMSHVALAKQLAGDIALELQAYLQSKFPELPFGALVPGGPLYDGLQVGACSDHVRLLAPLMLEPGLWSLVPGVDTVARDPRCWAVRRTQLEFRPRGSSPWDRFLVGGYLSSRVLLGLLRKALTASVNWPAIGSLLGCLILPSVASEELLLEVQHEHLELTIAVLLAVPGDAEHCLLVAWPLEGLAGNLWLQDLYPAEAARLQALDNRDAGARRRLLLLLCRVCQGHPALRRLGRAHLTQVVLHLGEEEVGWAEEALGGRFLQALELLVSSLERAHLPCHCNPSINLFDGLREEDIDDIGYALYLGLQAPEGLL</sequence>
<dbReference type="InterPro" id="IPR045909">
    <property type="entry name" value="MID49/MID51"/>
</dbReference>
<dbReference type="Gene3D" id="3.30.460.90">
    <property type="match status" value="1"/>
</dbReference>
<dbReference type="AlphaFoldDB" id="A0A7J7TEU2"/>
<comment type="subcellular location">
    <subcellularLocation>
        <location evidence="1">Mitochondrion outer membrane</location>
        <topology evidence="1">Single-pass membrane protein</topology>
    </subcellularLocation>
</comment>
<dbReference type="PANTHER" id="PTHR16451:SF11">
    <property type="entry name" value="MITOCHONDRIAL DYNAMICS PROTEIN MID49"/>
    <property type="match status" value="1"/>
</dbReference>
<feature type="region of interest" description="Disordered" evidence="11">
    <location>
        <begin position="123"/>
        <end position="143"/>
    </location>
</feature>
<evidence type="ECO:0000256" key="4">
    <source>
        <dbReference type="ARBA" id="ARBA00022989"/>
    </source>
</evidence>
<dbReference type="Pfam" id="PF21297">
    <property type="entry name" value="MID51-like_C"/>
    <property type="match status" value="1"/>
</dbReference>
<feature type="domain" description="Mitochondrial dynamics protein MID51-like C-terminal" evidence="14">
    <location>
        <begin position="169"/>
        <end position="362"/>
    </location>
</feature>
<organism evidence="15 16">
    <name type="scientific">Rhinolophus ferrumequinum</name>
    <name type="common">Greater horseshoe bat</name>
    <dbReference type="NCBI Taxonomy" id="59479"/>
    <lineage>
        <taxon>Eukaryota</taxon>
        <taxon>Metazoa</taxon>
        <taxon>Chordata</taxon>
        <taxon>Craniata</taxon>
        <taxon>Vertebrata</taxon>
        <taxon>Euteleostomi</taxon>
        <taxon>Mammalia</taxon>
        <taxon>Eutheria</taxon>
        <taxon>Laurasiatheria</taxon>
        <taxon>Chiroptera</taxon>
        <taxon>Yinpterochiroptera</taxon>
        <taxon>Rhinolophoidea</taxon>
        <taxon>Rhinolophidae</taxon>
        <taxon>Rhinolophinae</taxon>
        <taxon>Rhinolophus</taxon>
    </lineage>
</organism>
<proteinExistence type="inferred from homology"/>
<dbReference type="InterPro" id="IPR024810">
    <property type="entry name" value="MAB21L/cGLR"/>
</dbReference>
<dbReference type="FunFam" id="3.30.460.90:FF:000004">
    <property type="entry name" value="Mitochondrial elongation factor 2"/>
    <property type="match status" value="1"/>
</dbReference>
<keyword evidence="3" id="KW-1000">Mitochondrion outer membrane</keyword>
<dbReference type="InterPro" id="IPR046906">
    <property type="entry name" value="Mab-21_HhH/H2TH-like"/>
</dbReference>
<evidence type="ECO:0000256" key="2">
    <source>
        <dbReference type="ARBA" id="ARBA00022692"/>
    </source>
</evidence>
<comment type="similarity">
    <text evidence="7">Belongs to the MID49/MID51 family.</text>
</comment>
<keyword evidence="15" id="KW-0251">Elongation factor</keyword>
<evidence type="ECO:0000256" key="11">
    <source>
        <dbReference type="SAM" id="MobiDB-lite"/>
    </source>
</evidence>
<dbReference type="FunFam" id="1.10.1410.40:FF:000003">
    <property type="entry name" value="Mitochondrial dynamics protein MID51"/>
    <property type="match status" value="1"/>
</dbReference>
<comment type="subunit">
    <text evidence="8">Interacts with DNM1L.</text>
</comment>
<dbReference type="SMART" id="SM01265">
    <property type="entry name" value="Mab-21"/>
    <property type="match status" value="1"/>
</dbReference>
<evidence type="ECO:0000256" key="9">
    <source>
        <dbReference type="ARBA" id="ARBA00074072"/>
    </source>
</evidence>
<feature type="compositionally biased region" description="Pro residues" evidence="11">
    <location>
        <begin position="132"/>
        <end position="141"/>
    </location>
</feature>
<protein>
    <recommendedName>
        <fullName evidence="9">Mitochondrial dynamics protein MID49</fullName>
    </recommendedName>
    <alternativeName>
        <fullName evidence="10">Mitochondrial elongation factor 2</fullName>
    </alternativeName>
</protein>
<evidence type="ECO:0000256" key="5">
    <source>
        <dbReference type="ARBA" id="ARBA00023128"/>
    </source>
</evidence>
<keyword evidence="2 12" id="KW-0812">Transmembrane</keyword>
<dbReference type="Pfam" id="PF20266">
    <property type="entry name" value="Mab-21_C"/>
    <property type="match status" value="1"/>
</dbReference>
<dbReference type="EMBL" id="JACAGC010000020">
    <property type="protein sequence ID" value="KAF6299062.1"/>
    <property type="molecule type" value="Genomic_DNA"/>
</dbReference>
<dbReference type="GO" id="GO:0007005">
    <property type="term" value="P:mitochondrion organization"/>
    <property type="evidence" value="ECO:0007669"/>
    <property type="project" value="InterPro"/>
</dbReference>
<evidence type="ECO:0000256" key="3">
    <source>
        <dbReference type="ARBA" id="ARBA00022787"/>
    </source>
</evidence>
<dbReference type="GO" id="GO:0090141">
    <property type="term" value="P:positive regulation of mitochondrial fission"/>
    <property type="evidence" value="ECO:0007669"/>
    <property type="project" value="UniProtKB-ARBA"/>
</dbReference>
<evidence type="ECO:0000256" key="1">
    <source>
        <dbReference type="ARBA" id="ARBA00004572"/>
    </source>
</evidence>
<evidence type="ECO:0000313" key="15">
    <source>
        <dbReference type="EMBL" id="KAF6299062.1"/>
    </source>
</evidence>
<accession>A0A7J7TEU2</accession>
<keyword evidence="4 12" id="KW-1133">Transmembrane helix</keyword>
<feature type="domain" description="Mab-21-like HhH/H2TH-like" evidence="13">
    <location>
        <begin position="394"/>
        <end position="463"/>
    </location>
</feature>
<evidence type="ECO:0000313" key="16">
    <source>
        <dbReference type="Proteomes" id="UP000585614"/>
    </source>
</evidence>
<name>A0A7J7TEU2_RHIFE</name>
<feature type="transmembrane region" description="Helical" evidence="12">
    <location>
        <begin position="41"/>
        <end position="65"/>
    </location>
</feature>
<evidence type="ECO:0000256" key="8">
    <source>
        <dbReference type="ARBA" id="ARBA00063411"/>
    </source>
</evidence>
<gene>
    <name evidence="15" type="ORF">mRhiFer1_011018</name>
</gene>
<dbReference type="GO" id="GO:0005741">
    <property type="term" value="C:mitochondrial outer membrane"/>
    <property type="evidence" value="ECO:0007669"/>
    <property type="project" value="UniProtKB-SubCell"/>
</dbReference>
<evidence type="ECO:0000259" key="14">
    <source>
        <dbReference type="Pfam" id="PF21297"/>
    </source>
</evidence>
<evidence type="ECO:0000256" key="10">
    <source>
        <dbReference type="ARBA" id="ARBA00080814"/>
    </source>
</evidence>
<dbReference type="PANTHER" id="PTHR16451">
    <property type="entry name" value="MITOCHONDRIAL DYNAMICS PROTEINS 49/51 FAMILY MEMBER"/>
    <property type="match status" value="1"/>
</dbReference>
<dbReference type="Proteomes" id="UP000585614">
    <property type="component" value="Unassembled WGS sequence"/>
</dbReference>
<dbReference type="Gene3D" id="1.10.1410.40">
    <property type="match status" value="1"/>
</dbReference>
<evidence type="ECO:0000256" key="7">
    <source>
        <dbReference type="ARBA" id="ARBA00061008"/>
    </source>
</evidence>
<dbReference type="InterPro" id="IPR049097">
    <property type="entry name" value="MID51-like_C"/>
</dbReference>
<keyword evidence="5" id="KW-0496">Mitochondrion</keyword>
<keyword evidence="6 12" id="KW-0472">Membrane</keyword>